<gene>
    <name evidence="2" type="ORF">JCM19275_2050</name>
    <name evidence="1" type="ORF">JCM19296_1469</name>
</gene>
<protein>
    <submittedName>
        <fullName evidence="1">Uncharacterized protein</fullName>
    </submittedName>
</protein>
<evidence type="ECO:0000313" key="1">
    <source>
        <dbReference type="EMBL" id="GAK75877.1"/>
    </source>
</evidence>
<sequence length="64" mass="7024">MIAAVKRLTSKNICSAVGNPKFNNFLNIPTENASTVEKYLFSSTFRESKNIKTGTMSILATKVP</sequence>
<organism evidence="1 3">
    <name type="scientific">Nonlabens ulvanivorans</name>
    <name type="common">Persicivirga ulvanivorans</name>
    <dbReference type="NCBI Taxonomy" id="906888"/>
    <lineage>
        <taxon>Bacteria</taxon>
        <taxon>Pseudomonadati</taxon>
        <taxon>Bacteroidota</taxon>
        <taxon>Flavobacteriia</taxon>
        <taxon>Flavobacteriales</taxon>
        <taxon>Flavobacteriaceae</taxon>
        <taxon>Nonlabens</taxon>
    </lineage>
</organism>
<dbReference type="EMBL" id="BBNT01000005">
    <property type="protein sequence ID" value="GAL75599.1"/>
    <property type="molecule type" value="Genomic_DNA"/>
</dbReference>
<evidence type="ECO:0000313" key="4">
    <source>
        <dbReference type="Proteomes" id="UP000029647"/>
    </source>
</evidence>
<dbReference type="EMBL" id="BBLG01000002">
    <property type="protein sequence ID" value="GAK75877.1"/>
    <property type="molecule type" value="Genomic_DNA"/>
</dbReference>
<reference evidence="3 4" key="1">
    <citation type="journal article" date="2014" name="Genome Announc.">
        <title>Draft Genome Sequences of Marine Flavobacterium Nonlabens Strains NR17, NR24, NR27, NR32, NR33, and Ara13.</title>
        <authorList>
            <person name="Nakanishi M."/>
            <person name="Meirelles P."/>
            <person name="Suzuki R."/>
            <person name="Takatani N."/>
            <person name="Mino S."/>
            <person name="Suda W."/>
            <person name="Oshima K."/>
            <person name="Hattori M."/>
            <person name="Ohkuma M."/>
            <person name="Hosokawa M."/>
            <person name="Miyashita K."/>
            <person name="Thompson F.L."/>
            <person name="Niwa A."/>
            <person name="Sawabe T."/>
            <person name="Sawabe T."/>
        </authorList>
    </citation>
    <scope>NUCLEOTIDE SEQUENCE [LARGE SCALE GENOMIC DNA]</scope>
    <source>
        <strain evidence="2">JCM 19275</strain>
        <strain evidence="1">JCM 19296</strain>
        <strain evidence="4">JCM19275</strain>
        <strain evidence="3">JCM19296</strain>
    </source>
</reference>
<dbReference type="AlphaFoldDB" id="A0A081DAD1"/>
<evidence type="ECO:0000313" key="3">
    <source>
        <dbReference type="Proteomes" id="UP000028980"/>
    </source>
</evidence>
<proteinExistence type="predicted"/>
<name>A0A081DAD1_NONUL</name>
<dbReference type="Proteomes" id="UP000029647">
    <property type="component" value="Unassembled WGS sequence"/>
</dbReference>
<dbReference type="Proteomes" id="UP000028980">
    <property type="component" value="Unassembled WGS sequence"/>
</dbReference>
<evidence type="ECO:0000313" key="2">
    <source>
        <dbReference type="EMBL" id="GAL75599.1"/>
    </source>
</evidence>
<accession>A0A081DAD1</accession>
<comment type="caution">
    <text evidence="1">The sequence shown here is derived from an EMBL/GenBank/DDBJ whole genome shotgun (WGS) entry which is preliminary data.</text>
</comment>